<comment type="caution">
    <text evidence="1">The sequence shown here is derived from an EMBL/GenBank/DDBJ whole genome shotgun (WGS) entry which is preliminary data.</text>
</comment>
<evidence type="ECO:0000313" key="2">
    <source>
        <dbReference type="Proteomes" id="UP000319848"/>
    </source>
</evidence>
<dbReference type="Proteomes" id="UP000319848">
    <property type="component" value="Unassembled WGS sequence"/>
</dbReference>
<gene>
    <name evidence="1" type="ORF">IP98_02910</name>
</gene>
<organism evidence="1 2">
    <name type="scientific">Flavobacterium cauense R2A-7</name>
    <dbReference type="NCBI Taxonomy" id="1341154"/>
    <lineage>
        <taxon>Bacteria</taxon>
        <taxon>Pseudomonadati</taxon>
        <taxon>Bacteroidota</taxon>
        <taxon>Flavobacteriia</taxon>
        <taxon>Flavobacteriales</taxon>
        <taxon>Flavobacteriaceae</taxon>
        <taxon>Flavobacterium</taxon>
    </lineage>
</organism>
<dbReference type="EMBL" id="VLKQ01000020">
    <property type="protein sequence ID" value="TWI08045.1"/>
    <property type="molecule type" value="Genomic_DNA"/>
</dbReference>
<keyword evidence="2" id="KW-1185">Reference proteome</keyword>
<accession>V6S3X5</accession>
<dbReference type="AlphaFoldDB" id="V6S3X5"/>
<protein>
    <recommendedName>
        <fullName evidence="3">DUF4296 domain-containing protein</fullName>
    </recommendedName>
</protein>
<dbReference type="RefSeq" id="WP_023569740.1">
    <property type="nucleotide sequence ID" value="NZ_AVBI01000002.1"/>
</dbReference>
<name>V6S3X5_9FLAO</name>
<evidence type="ECO:0000313" key="1">
    <source>
        <dbReference type="EMBL" id="TWI08045.1"/>
    </source>
</evidence>
<dbReference type="PROSITE" id="PS51257">
    <property type="entry name" value="PROKAR_LIPOPROTEIN"/>
    <property type="match status" value="1"/>
</dbReference>
<sequence length="125" mass="14909">MKNTFVLLIFTSFIMSCNQDSQKEFNQSEIDKIALELKKRDIDEINKSKRLNKIDSLSEYQFSNMKKFIDSIKVNDSVTYFALRKALEKDTSNYYDDFGLLFFNVEQLKSDKQYQEQAKEKLMRK</sequence>
<reference evidence="1 2" key="1">
    <citation type="journal article" date="2015" name="Stand. Genomic Sci.">
        <title>Genomic Encyclopedia of Bacterial and Archaeal Type Strains, Phase III: the genomes of soil and plant-associated and newly described type strains.</title>
        <authorList>
            <person name="Whitman W.B."/>
            <person name="Woyke T."/>
            <person name="Klenk H.P."/>
            <person name="Zhou Y."/>
            <person name="Lilburn T.G."/>
            <person name="Beck B.J."/>
            <person name="De Vos P."/>
            <person name="Vandamme P."/>
            <person name="Eisen J.A."/>
            <person name="Garrity G."/>
            <person name="Hugenholtz P."/>
            <person name="Kyrpides N.C."/>
        </authorList>
    </citation>
    <scope>NUCLEOTIDE SEQUENCE [LARGE SCALE GENOMIC DNA]</scope>
    <source>
        <strain evidence="1 2">CGMCC 1.7270</strain>
    </source>
</reference>
<evidence type="ECO:0008006" key="3">
    <source>
        <dbReference type="Google" id="ProtNLM"/>
    </source>
</evidence>
<proteinExistence type="predicted"/>